<name>F9Y5Q8_KETVW</name>
<evidence type="ECO:0000256" key="1">
    <source>
        <dbReference type="SAM" id="Phobius"/>
    </source>
</evidence>
<dbReference type="eggNOG" id="COG1994">
    <property type="taxonomic scope" value="Bacteria"/>
</dbReference>
<keyword evidence="1" id="KW-0812">Transmembrane</keyword>
<keyword evidence="1" id="KW-1133">Transmembrane helix</keyword>
<dbReference type="RefSeq" id="WP_013385363.1">
    <property type="nucleotide sequence ID" value="NC_017384.1"/>
</dbReference>
<protein>
    <submittedName>
        <fullName evidence="2">Peptidase M50</fullName>
    </submittedName>
</protein>
<feature type="transmembrane region" description="Helical" evidence="1">
    <location>
        <begin position="84"/>
        <end position="109"/>
    </location>
</feature>
<dbReference type="Proteomes" id="UP000000692">
    <property type="component" value="Chromosome"/>
</dbReference>
<dbReference type="InterPro" id="IPR052348">
    <property type="entry name" value="Metallopeptidase_M50B"/>
</dbReference>
<gene>
    <name evidence="2" type="ordered locus">KVU_2144</name>
</gene>
<feature type="transmembrane region" description="Helical" evidence="1">
    <location>
        <begin position="169"/>
        <end position="189"/>
    </location>
</feature>
<feature type="transmembrane region" description="Helical" evidence="1">
    <location>
        <begin position="129"/>
        <end position="157"/>
    </location>
</feature>
<dbReference type="HOGENOM" id="CLU_086979_1_0_5"/>
<accession>F9Y5Q8</accession>
<keyword evidence="1" id="KW-0472">Membrane</keyword>
<evidence type="ECO:0000313" key="3">
    <source>
        <dbReference type="Proteomes" id="UP000000692"/>
    </source>
</evidence>
<reference evidence="2 3" key="1">
    <citation type="journal article" date="2011" name="J. Bacteriol.">
        <title>Complete genome sequence of the industrial strain Ketogulonicigenium vulgare WSH-001.</title>
        <authorList>
            <person name="Liu L."/>
            <person name="Li Y."/>
            <person name="Zhang J."/>
            <person name="Zhou Z."/>
            <person name="Liu J."/>
            <person name="Li X."/>
            <person name="Zhou J."/>
            <person name="Du G."/>
            <person name="Wang L."/>
            <person name="Chen J."/>
        </authorList>
    </citation>
    <scope>NUCLEOTIDE SEQUENCE [LARGE SCALE GENOMIC DNA]</scope>
    <source>
        <strain evidence="2 3">WSH-001</strain>
    </source>
</reference>
<keyword evidence="3" id="KW-1185">Reference proteome</keyword>
<dbReference type="PANTHER" id="PTHR35864:SF1">
    <property type="entry name" value="ZINC METALLOPROTEASE YWHC-RELATED"/>
    <property type="match status" value="1"/>
</dbReference>
<dbReference type="OrthoDB" id="9800627at2"/>
<organism evidence="2 3">
    <name type="scientific">Ketogulonicigenium vulgare (strain WSH-001)</name>
    <dbReference type="NCBI Taxonomy" id="759362"/>
    <lineage>
        <taxon>Bacteria</taxon>
        <taxon>Pseudomonadati</taxon>
        <taxon>Pseudomonadota</taxon>
        <taxon>Alphaproteobacteria</taxon>
        <taxon>Rhodobacterales</taxon>
        <taxon>Roseobacteraceae</taxon>
        <taxon>Ketogulonicigenium</taxon>
    </lineage>
</organism>
<sequence>MIPVFDLTLWQVVLRVIGGLVAISLFGAALSWMFRLMGDSGPHYDGRSKPNPATQISWIAMVGVVLVRFGWAKPLDVDPKKLHGGAIGSVIAVLGAMAVLVLLGNLALWASAYAVTLFPPPFGLNIQNILTTLAPICAATAVINLIPLPPFAGGYVLKAVAPAVYRRMPPAWIIGAALIALFYVGRGLGLNGLLQSLASLLLPGRL</sequence>
<dbReference type="PANTHER" id="PTHR35864">
    <property type="entry name" value="ZINC METALLOPROTEASE MJ0611-RELATED"/>
    <property type="match status" value="1"/>
</dbReference>
<dbReference type="KEGG" id="kvl:KVU_2144"/>
<dbReference type="EMBL" id="CP002018">
    <property type="protein sequence ID" value="AEM41983.1"/>
    <property type="molecule type" value="Genomic_DNA"/>
</dbReference>
<dbReference type="AlphaFoldDB" id="F9Y5Q8"/>
<proteinExistence type="predicted"/>
<feature type="transmembrane region" description="Helical" evidence="1">
    <location>
        <begin position="12"/>
        <end position="34"/>
    </location>
</feature>
<evidence type="ECO:0000313" key="2">
    <source>
        <dbReference type="EMBL" id="AEM41983.1"/>
    </source>
</evidence>
<feature type="transmembrane region" description="Helical" evidence="1">
    <location>
        <begin position="54"/>
        <end position="72"/>
    </location>
</feature>